<reference evidence="4" key="1">
    <citation type="submission" date="2025-08" db="UniProtKB">
        <authorList>
            <consortium name="RefSeq"/>
        </authorList>
    </citation>
    <scope>IDENTIFICATION</scope>
    <source>
        <tissue evidence="4">Tentacle</tissue>
    </source>
</reference>
<evidence type="ECO:0000313" key="3">
    <source>
        <dbReference type="Proteomes" id="UP000515163"/>
    </source>
</evidence>
<feature type="chain" id="PRO_5028311060" evidence="2">
    <location>
        <begin position="22"/>
        <end position="170"/>
    </location>
</feature>
<dbReference type="InParanoid" id="A0A6P8J1Z2"/>
<organism evidence="3 4">
    <name type="scientific">Actinia tenebrosa</name>
    <name type="common">Australian red waratah sea anemone</name>
    <dbReference type="NCBI Taxonomy" id="6105"/>
    <lineage>
        <taxon>Eukaryota</taxon>
        <taxon>Metazoa</taxon>
        <taxon>Cnidaria</taxon>
        <taxon>Anthozoa</taxon>
        <taxon>Hexacorallia</taxon>
        <taxon>Actiniaria</taxon>
        <taxon>Actiniidae</taxon>
        <taxon>Actinia</taxon>
    </lineage>
</organism>
<feature type="signal peptide" evidence="2">
    <location>
        <begin position="1"/>
        <end position="21"/>
    </location>
</feature>
<dbReference type="KEGG" id="aten:116307771"/>
<dbReference type="OrthoDB" id="10339573at2759"/>
<accession>A0A6P8J1Z2</accession>
<evidence type="ECO:0000256" key="2">
    <source>
        <dbReference type="SAM" id="SignalP"/>
    </source>
</evidence>
<dbReference type="AlphaFoldDB" id="A0A6P8J1Z2"/>
<feature type="region of interest" description="Disordered" evidence="1">
    <location>
        <begin position="117"/>
        <end position="149"/>
    </location>
</feature>
<evidence type="ECO:0000313" key="4">
    <source>
        <dbReference type="RefSeq" id="XP_031573936.1"/>
    </source>
</evidence>
<protein>
    <submittedName>
        <fullName evidence="4">G8 domain-containing protein DDB_G0286311-like</fullName>
    </submittedName>
</protein>
<dbReference type="RefSeq" id="XP_031573936.1">
    <property type="nucleotide sequence ID" value="XM_031718076.1"/>
</dbReference>
<sequence>MTSRVFLSFILLSIAVSSALAITCQTCNLTTTREACSQNYESTNCDNVKLDETNITADSCFTMNATKLDGSPVFIQHCTLKAGCDYICSYFNRTHLAYTLKTCQANCFVESITPSTAPSTAPFTNPSTTPSPISSTTPSTTTQKPPTTSGNRVDLAFGLIAAPIFIWLLH</sequence>
<keyword evidence="2" id="KW-0732">Signal</keyword>
<proteinExistence type="predicted"/>
<dbReference type="Proteomes" id="UP000515163">
    <property type="component" value="Unplaced"/>
</dbReference>
<evidence type="ECO:0000256" key="1">
    <source>
        <dbReference type="SAM" id="MobiDB-lite"/>
    </source>
</evidence>
<dbReference type="GeneID" id="116307771"/>
<keyword evidence="3" id="KW-1185">Reference proteome</keyword>
<name>A0A6P8J1Z2_ACTTE</name>
<gene>
    <name evidence="4" type="primary">LOC116307771</name>
</gene>